<accession>A0ABS9Q4R1</accession>
<dbReference type="PANTHER" id="PTHR13096:SF9">
    <property type="entry name" value="BIFUNCTIONAL LYSINE-SPECIFIC DEMETHYLASE AND HISTIDYL-HYDROXYLASE"/>
    <property type="match status" value="1"/>
</dbReference>
<comment type="caution">
    <text evidence="6">The sequence shown here is derived from an EMBL/GenBank/DDBJ whole genome shotgun (WGS) entry which is preliminary data.</text>
</comment>
<evidence type="ECO:0000256" key="2">
    <source>
        <dbReference type="ARBA" id="ARBA00022723"/>
    </source>
</evidence>
<evidence type="ECO:0000259" key="5">
    <source>
        <dbReference type="PROSITE" id="PS51184"/>
    </source>
</evidence>
<evidence type="ECO:0000256" key="3">
    <source>
        <dbReference type="ARBA" id="ARBA00023004"/>
    </source>
</evidence>
<gene>
    <name evidence="6" type="ORF">MHL29_09205</name>
</gene>
<dbReference type="SUPFAM" id="SSF51197">
    <property type="entry name" value="Clavaminate synthase-like"/>
    <property type="match status" value="1"/>
</dbReference>
<dbReference type="PROSITE" id="PS51184">
    <property type="entry name" value="JMJC"/>
    <property type="match status" value="1"/>
</dbReference>
<dbReference type="EMBL" id="JAKRCV010000024">
    <property type="protein sequence ID" value="MCG7322063.1"/>
    <property type="molecule type" value="Genomic_DNA"/>
</dbReference>
<dbReference type="Proteomes" id="UP001521931">
    <property type="component" value="Unassembled WGS sequence"/>
</dbReference>
<evidence type="ECO:0000313" key="6">
    <source>
        <dbReference type="EMBL" id="MCG7322063.1"/>
    </source>
</evidence>
<feature type="domain" description="JmjC" evidence="5">
    <location>
        <begin position="136"/>
        <end position="285"/>
    </location>
</feature>
<sequence length="433" mass="45972">MTAGTASRTIGSAGSAGNAGSAGSADDAAATQERPALARLVGDVETFAAEVWSRRPLLRTGAEALAEDGRDFTDLFGPDAVDEMVSRRGLRAPFLRLAKDGSPLPDSLFTTAGGVGASVRDQVGDDQLHREFAGGATIVAQGLHRTWPALVDLGQQLAVDLGHPVQINAYITPPQSQGFADHYDVHDVFVVQTSGRKRWVLHAPVLEAPLRHHPWAERRSQVEEAARTEPVLDVTLEPGDVLYLPRGTIHAASTFGEISSHVTIGVHTWTPYAAAEVIGELALDRAASDPDVRRSLDLGVDISTDTSGFAVARAALVRAIEELDDASISRALTRRDEAGRRLSPISPIAQVQAVLDLGDATRLRLRPHLRVTVSPVPADDEQLMLDSRLGLQRIPAAGRPALDILLDGGETTAAELGQEAARTLLRAGVLVPA</sequence>
<feature type="compositionally biased region" description="Polar residues" evidence="4">
    <location>
        <begin position="1"/>
        <end position="10"/>
    </location>
</feature>
<dbReference type="SMART" id="SM00558">
    <property type="entry name" value="JmjC"/>
    <property type="match status" value="1"/>
</dbReference>
<name>A0ABS9Q4R1_9MICO</name>
<dbReference type="Pfam" id="PF08007">
    <property type="entry name" value="JmjC_2"/>
    <property type="match status" value="1"/>
</dbReference>
<comment type="cofactor">
    <cofactor evidence="1">
        <name>Fe(2+)</name>
        <dbReference type="ChEBI" id="CHEBI:29033"/>
    </cofactor>
</comment>
<evidence type="ECO:0000313" key="7">
    <source>
        <dbReference type="Proteomes" id="UP001521931"/>
    </source>
</evidence>
<feature type="region of interest" description="Disordered" evidence="4">
    <location>
        <begin position="1"/>
        <end position="30"/>
    </location>
</feature>
<dbReference type="PANTHER" id="PTHR13096">
    <property type="entry name" value="MINA53 MYC INDUCED NUCLEAR ANTIGEN"/>
    <property type="match status" value="1"/>
</dbReference>
<evidence type="ECO:0000256" key="1">
    <source>
        <dbReference type="ARBA" id="ARBA00001954"/>
    </source>
</evidence>
<dbReference type="RefSeq" id="WP_239264072.1">
    <property type="nucleotide sequence ID" value="NZ_JAKRCV010000024.1"/>
</dbReference>
<organism evidence="6 7">
    <name type="scientific">Arsenicicoccus bolidensis</name>
    <dbReference type="NCBI Taxonomy" id="229480"/>
    <lineage>
        <taxon>Bacteria</taxon>
        <taxon>Bacillati</taxon>
        <taxon>Actinomycetota</taxon>
        <taxon>Actinomycetes</taxon>
        <taxon>Micrococcales</taxon>
        <taxon>Intrasporangiaceae</taxon>
        <taxon>Arsenicicoccus</taxon>
    </lineage>
</organism>
<keyword evidence="7" id="KW-1185">Reference proteome</keyword>
<keyword evidence="2" id="KW-0479">Metal-binding</keyword>
<protein>
    <submittedName>
        <fullName evidence="6">Cupin domain-containing protein</fullName>
    </submittedName>
</protein>
<keyword evidence="3" id="KW-0408">Iron</keyword>
<dbReference type="InterPro" id="IPR039994">
    <property type="entry name" value="NO66-like"/>
</dbReference>
<evidence type="ECO:0000256" key="4">
    <source>
        <dbReference type="SAM" id="MobiDB-lite"/>
    </source>
</evidence>
<dbReference type="Gene3D" id="2.60.120.650">
    <property type="entry name" value="Cupin"/>
    <property type="match status" value="1"/>
</dbReference>
<reference evidence="6 7" key="1">
    <citation type="submission" date="2022-02" db="EMBL/GenBank/DDBJ databases">
        <title>Uncovering new skin microbiome diversity through culturing and metagenomics.</title>
        <authorList>
            <person name="Conlan S."/>
            <person name="Deming C."/>
            <person name="Nisc Comparative Sequencing Program N."/>
            <person name="Segre J.A."/>
        </authorList>
    </citation>
    <scope>NUCLEOTIDE SEQUENCE [LARGE SCALE GENOMIC DNA]</scope>
    <source>
        <strain evidence="6 7">ACRQZ</strain>
    </source>
</reference>
<dbReference type="InterPro" id="IPR003347">
    <property type="entry name" value="JmjC_dom"/>
</dbReference>
<proteinExistence type="predicted"/>
<feature type="compositionally biased region" description="Low complexity" evidence="4">
    <location>
        <begin position="11"/>
        <end position="30"/>
    </location>
</feature>